<dbReference type="AlphaFoldDB" id="A0AAJ0AIM3"/>
<accession>A0AAJ0AIM3</accession>
<evidence type="ECO:0000313" key="1">
    <source>
        <dbReference type="EMBL" id="KAK1673067.1"/>
    </source>
</evidence>
<dbReference type="Proteomes" id="UP001224890">
    <property type="component" value="Unassembled WGS sequence"/>
</dbReference>
<proteinExistence type="predicted"/>
<organism evidence="1 2">
    <name type="scientific">Colletotrichum godetiae</name>
    <dbReference type="NCBI Taxonomy" id="1209918"/>
    <lineage>
        <taxon>Eukaryota</taxon>
        <taxon>Fungi</taxon>
        <taxon>Dikarya</taxon>
        <taxon>Ascomycota</taxon>
        <taxon>Pezizomycotina</taxon>
        <taxon>Sordariomycetes</taxon>
        <taxon>Hypocreomycetidae</taxon>
        <taxon>Glomerellales</taxon>
        <taxon>Glomerellaceae</taxon>
        <taxon>Colletotrichum</taxon>
        <taxon>Colletotrichum acutatum species complex</taxon>
    </lineage>
</organism>
<name>A0AAJ0AIM3_9PEZI</name>
<keyword evidence="2" id="KW-1185">Reference proteome</keyword>
<dbReference type="EMBL" id="JAHMHR010000033">
    <property type="protein sequence ID" value="KAK1673067.1"/>
    <property type="molecule type" value="Genomic_DNA"/>
</dbReference>
<protein>
    <submittedName>
        <fullName evidence="1">Uncharacterized protein</fullName>
    </submittedName>
</protein>
<dbReference type="GeneID" id="85459951"/>
<reference evidence="1" key="1">
    <citation type="submission" date="2021-06" db="EMBL/GenBank/DDBJ databases">
        <title>Comparative genomics, transcriptomics and evolutionary studies reveal genomic signatures of adaptation to plant cell wall in hemibiotrophic fungi.</title>
        <authorList>
            <consortium name="DOE Joint Genome Institute"/>
            <person name="Baroncelli R."/>
            <person name="Diaz J.F."/>
            <person name="Benocci T."/>
            <person name="Peng M."/>
            <person name="Battaglia E."/>
            <person name="Haridas S."/>
            <person name="Andreopoulos W."/>
            <person name="Labutti K."/>
            <person name="Pangilinan J."/>
            <person name="Floch G.L."/>
            <person name="Makela M.R."/>
            <person name="Henrissat B."/>
            <person name="Grigoriev I.V."/>
            <person name="Crouch J.A."/>
            <person name="De Vries R.P."/>
            <person name="Sukno S.A."/>
            <person name="Thon M.R."/>
        </authorList>
    </citation>
    <scope>NUCLEOTIDE SEQUENCE</scope>
    <source>
        <strain evidence="1">CBS 193.32</strain>
    </source>
</reference>
<dbReference type="RefSeq" id="XP_060427070.1">
    <property type="nucleotide sequence ID" value="XM_060575425.1"/>
</dbReference>
<gene>
    <name evidence="1" type="ORF">BDP55DRAFT_671017</name>
</gene>
<sequence>MLPPMQELRPWPHPGPPNATSHTAEYHSILYIVIYPSFPAIPGFAASPQVGFGKEPPPYPGSQQSRSPSNRCAVPCLAKFLKGVWGLECHDLMKVKEGGCDEVVSHVGAFPCHKTVDLR</sequence>
<comment type="caution">
    <text evidence="1">The sequence shown here is derived from an EMBL/GenBank/DDBJ whole genome shotgun (WGS) entry which is preliminary data.</text>
</comment>
<evidence type="ECO:0000313" key="2">
    <source>
        <dbReference type="Proteomes" id="UP001224890"/>
    </source>
</evidence>